<dbReference type="GO" id="GO:0005524">
    <property type="term" value="F:ATP binding"/>
    <property type="evidence" value="ECO:0007669"/>
    <property type="project" value="UniProtKB-KW"/>
</dbReference>
<accession>A0ABS7Q4J2</accession>
<keyword evidence="2" id="KW-1185">Reference proteome</keyword>
<keyword evidence="1" id="KW-0067">ATP-binding</keyword>
<name>A0ABS7Q4J2_9ACTN</name>
<evidence type="ECO:0000313" key="1">
    <source>
        <dbReference type="EMBL" id="MBY8878079.1"/>
    </source>
</evidence>
<reference evidence="1 2" key="1">
    <citation type="submission" date="2021-08" db="EMBL/GenBank/DDBJ databases">
        <title>WGS of actinomycetes from Thailand.</title>
        <authorList>
            <person name="Thawai C."/>
        </authorList>
    </citation>
    <scope>NUCLEOTIDE SEQUENCE [LARGE SCALE GENOMIC DNA]</scope>
    <source>
        <strain evidence="1 2">PLK6-54</strain>
    </source>
</reference>
<comment type="caution">
    <text evidence="1">The sequence shown here is derived from an EMBL/GenBank/DDBJ whole genome shotgun (WGS) entry which is preliminary data.</text>
</comment>
<keyword evidence="1" id="KW-0547">Nucleotide-binding</keyword>
<organism evidence="1 2">
    <name type="scientific">Actinacidiphila acidipaludis</name>
    <dbReference type="NCBI Taxonomy" id="2873382"/>
    <lineage>
        <taxon>Bacteria</taxon>
        <taxon>Bacillati</taxon>
        <taxon>Actinomycetota</taxon>
        <taxon>Actinomycetes</taxon>
        <taxon>Kitasatosporales</taxon>
        <taxon>Streptomycetaceae</taxon>
        <taxon>Actinacidiphila</taxon>
    </lineage>
</organism>
<protein>
    <submittedName>
        <fullName evidence="1">ATP-binding protein</fullName>
    </submittedName>
</protein>
<dbReference type="Proteomes" id="UP000778578">
    <property type="component" value="Unassembled WGS sequence"/>
</dbReference>
<gene>
    <name evidence="1" type="ORF">K7862_10600</name>
</gene>
<dbReference type="EMBL" id="JAINZZ010000009">
    <property type="protein sequence ID" value="MBY8878079.1"/>
    <property type="molecule type" value="Genomic_DNA"/>
</dbReference>
<dbReference type="RefSeq" id="WP_222962225.1">
    <property type="nucleotide sequence ID" value="NZ_JAINZZ010000009.1"/>
</dbReference>
<evidence type="ECO:0000313" key="2">
    <source>
        <dbReference type="Proteomes" id="UP000778578"/>
    </source>
</evidence>
<sequence>MDIDTTQPWGVAIDYAGRATVTDSGHTVFLRIYDNSLDPVAEPDSLTGQYPPVYVTAQISEDGDLGSQVRGFGQIVVPPTGTDPVTPDQRAAQSAVAAAVADFDARVAAYAALCTQWTATPPTGG</sequence>
<proteinExistence type="predicted"/>